<feature type="domain" description="DUF6760" evidence="2">
    <location>
        <begin position="1"/>
        <end position="85"/>
    </location>
</feature>
<dbReference type="OrthoDB" id="187146at2157"/>
<sequence>MIHLHDPDVLFEEVAFVAYHFGWSREDVLGMSHWERQRWCEEISDINEEMNGNDGAASGQEPEQQRPNFLDTGDGGKVLSKSLDELRDG</sequence>
<reference evidence="3 4" key="1">
    <citation type="submission" date="2016-10" db="EMBL/GenBank/DDBJ databases">
        <authorList>
            <person name="de Groot N.N."/>
        </authorList>
    </citation>
    <scope>NUCLEOTIDE SEQUENCE [LARGE SCALE GENOMIC DNA]</scope>
    <source>
        <strain evidence="3 4">CDM_5</strain>
    </source>
</reference>
<evidence type="ECO:0000313" key="3">
    <source>
        <dbReference type="EMBL" id="SEL79267.1"/>
    </source>
</evidence>
<gene>
    <name evidence="3" type="ORF">SAMN04488691_10853</name>
</gene>
<protein>
    <recommendedName>
        <fullName evidence="2">DUF6760 domain-containing protein</fullName>
    </recommendedName>
</protein>
<dbReference type="Proteomes" id="UP000183894">
    <property type="component" value="Unassembled WGS sequence"/>
</dbReference>
<dbReference type="RefSeq" id="WP_074795692.1">
    <property type="nucleotide sequence ID" value="NZ_FOAD01000008.1"/>
</dbReference>
<dbReference type="InterPro" id="IPR046648">
    <property type="entry name" value="DUF6760"/>
</dbReference>
<proteinExistence type="predicted"/>
<name>A0A1H7T644_HALLR</name>
<dbReference type="AlphaFoldDB" id="A0A1H7T644"/>
<dbReference type="Pfam" id="PF20546">
    <property type="entry name" value="DUF6760"/>
    <property type="match status" value="1"/>
</dbReference>
<organism evidence="3 4">
    <name type="scientific">Haloferax larsenii</name>
    <dbReference type="NCBI Taxonomy" id="302484"/>
    <lineage>
        <taxon>Archaea</taxon>
        <taxon>Methanobacteriati</taxon>
        <taxon>Methanobacteriota</taxon>
        <taxon>Stenosarchaea group</taxon>
        <taxon>Halobacteria</taxon>
        <taxon>Halobacteriales</taxon>
        <taxon>Haloferacaceae</taxon>
        <taxon>Haloferax</taxon>
    </lineage>
</organism>
<dbReference type="EMBL" id="FOAD01000008">
    <property type="protein sequence ID" value="SEL79267.1"/>
    <property type="molecule type" value="Genomic_DNA"/>
</dbReference>
<evidence type="ECO:0000313" key="4">
    <source>
        <dbReference type="Proteomes" id="UP000183894"/>
    </source>
</evidence>
<feature type="region of interest" description="Disordered" evidence="1">
    <location>
        <begin position="48"/>
        <end position="89"/>
    </location>
</feature>
<evidence type="ECO:0000259" key="2">
    <source>
        <dbReference type="Pfam" id="PF20546"/>
    </source>
</evidence>
<evidence type="ECO:0000256" key="1">
    <source>
        <dbReference type="SAM" id="MobiDB-lite"/>
    </source>
</evidence>
<accession>A0A1H7T644</accession>